<feature type="signal peptide" evidence="10">
    <location>
        <begin position="1"/>
        <end position="22"/>
    </location>
</feature>
<dbReference type="Gene3D" id="1.10.760.10">
    <property type="entry name" value="Cytochrome c-like domain"/>
    <property type="match status" value="2"/>
</dbReference>
<evidence type="ECO:0000256" key="5">
    <source>
        <dbReference type="ARBA" id="ARBA00022764"/>
    </source>
</evidence>
<proteinExistence type="predicted"/>
<organism evidence="12 13">
    <name type="scientific">Paramagnetospirillum caucaseum</name>
    <dbReference type="NCBI Taxonomy" id="1244869"/>
    <lineage>
        <taxon>Bacteria</taxon>
        <taxon>Pseudomonadati</taxon>
        <taxon>Pseudomonadota</taxon>
        <taxon>Alphaproteobacteria</taxon>
        <taxon>Rhodospirillales</taxon>
        <taxon>Magnetospirillaceae</taxon>
        <taxon>Paramagnetospirillum</taxon>
    </lineage>
</organism>
<comment type="caution">
    <text evidence="12">The sequence shown here is derived from an EMBL/GenBank/DDBJ whole genome shotgun (WGS) entry which is preliminary data.</text>
</comment>
<dbReference type="InterPro" id="IPR036909">
    <property type="entry name" value="Cyt_c-like_dom_sf"/>
</dbReference>
<dbReference type="InterPro" id="IPR024167">
    <property type="entry name" value="Cytochrome_c4-like"/>
</dbReference>
<dbReference type="InterPro" id="IPR009056">
    <property type="entry name" value="Cyt_c-like_dom"/>
</dbReference>
<dbReference type="eggNOG" id="COG2863">
    <property type="taxonomic scope" value="Bacteria"/>
</dbReference>
<evidence type="ECO:0000256" key="9">
    <source>
        <dbReference type="PIRSR" id="PIRSR000005-2"/>
    </source>
</evidence>
<evidence type="ECO:0000256" key="6">
    <source>
        <dbReference type="ARBA" id="ARBA00022982"/>
    </source>
</evidence>
<feature type="binding site" description="axial binding residue" evidence="9">
    <location>
        <position position="41"/>
    </location>
    <ligand>
        <name>heme c</name>
        <dbReference type="ChEBI" id="CHEBI:61717"/>
        <label>1</label>
    </ligand>
    <ligandPart>
        <name>Fe</name>
        <dbReference type="ChEBI" id="CHEBI:18248"/>
    </ligandPart>
</feature>
<comment type="PTM">
    <text evidence="8">Binds 2 heme c groups covalently per subunit.</text>
</comment>
<feature type="binding site" description="covalent" evidence="8">
    <location>
        <position position="40"/>
    </location>
    <ligand>
        <name>heme c</name>
        <dbReference type="ChEBI" id="CHEBI:61717"/>
        <label>1</label>
    </ligand>
</feature>
<dbReference type="SUPFAM" id="SSF46626">
    <property type="entry name" value="Cytochrome c"/>
    <property type="match status" value="2"/>
</dbReference>
<dbReference type="EMBL" id="AONQ01000100">
    <property type="protein sequence ID" value="EME67853.1"/>
    <property type="molecule type" value="Genomic_DNA"/>
</dbReference>
<feature type="binding site" description="axial binding residue" evidence="9">
    <location>
        <position position="177"/>
    </location>
    <ligand>
        <name>heme c</name>
        <dbReference type="ChEBI" id="CHEBI:61717"/>
        <label>2</label>
    </ligand>
    <ligandPart>
        <name>Fe</name>
        <dbReference type="ChEBI" id="CHEBI:18248"/>
    </ligandPart>
</feature>
<dbReference type="RefSeq" id="WP_008621806.1">
    <property type="nucleotide sequence ID" value="NZ_AONQ01000100.1"/>
</dbReference>
<keyword evidence="5" id="KW-0574">Periplasm</keyword>
<gene>
    <name evidence="12" type="ORF">H261_21456</name>
</gene>
<evidence type="ECO:0000256" key="3">
    <source>
        <dbReference type="ARBA" id="ARBA00022617"/>
    </source>
</evidence>
<feature type="domain" description="Cytochrome c" evidence="11">
    <location>
        <begin position="20"/>
        <end position="102"/>
    </location>
</feature>
<dbReference type="InterPro" id="IPR050597">
    <property type="entry name" value="Cytochrome_c_Oxidase_Subunit"/>
</dbReference>
<feature type="binding site" description="covalent" evidence="8">
    <location>
        <position position="133"/>
    </location>
    <ligand>
        <name>heme c</name>
        <dbReference type="ChEBI" id="CHEBI:61717"/>
        <label>2</label>
    </ligand>
</feature>
<evidence type="ECO:0000256" key="10">
    <source>
        <dbReference type="SAM" id="SignalP"/>
    </source>
</evidence>
<keyword evidence="4 9" id="KW-0479">Metal-binding</keyword>
<dbReference type="PROSITE" id="PS51007">
    <property type="entry name" value="CYTC"/>
    <property type="match status" value="2"/>
</dbReference>
<dbReference type="STRING" id="1244869.H261_21456"/>
<feature type="chain" id="PRO_5004031363" evidence="10">
    <location>
        <begin position="23"/>
        <end position="200"/>
    </location>
</feature>
<dbReference type="Proteomes" id="UP000011744">
    <property type="component" value="Unassembled WGS sequence"/>
</dbReference>
<dbReference type="GO" id="GO:0009055">
    <property type="term" value="F:electron transfer activity"/>
    <property type="evidence" value="ECO:0007669"/>
    <property type="project" value="InterPro"/>
</dbReference>
<evidence type="ECO:0000256" key="7">
    <source>
        <dbReference type="ARBA" id="ARBA00023004"/>
    </source>
</evidence>
<reference evidence="12 13" key="1">
    <citation type="journal article" date="2014" name="Genome Announc.">
        <title>Draft Genome Sequence of Magnetospirillum sp. Strain SO-1, a Freshwater Magnetotactic Bacterium Isolated from the Ol'khovka River, Russia.</title>
        <authorList>
            <person name="Grouzdev D.S."/>
            <person name="Dziuba M.V."/>
            <person name="Sukhacheva M.S."/>
            <person name="Mardanov A.V."/>
            <person name="Beletskiy A.V."/>
            <person name="Kuznetsov B.B."/>
            <person name="Skryabin K.G."/>
        </authorList>
    </citation>
    <scope>NUCLEOTIDE SEQUENCE [LARGE SCALE GENOMIC DNA]</scope>
    <source>
        <strain evidence="12 13">SO-1</strain>
    </source>
</reference>
<dbReference type="OrthoDB" id="9808603at2"/>
<keyword evidence="2" id="KW-0813">Transport</keyword>
<keyword evidence="13" id="KW-1185">Reference proteome</keyword>
<evidence type="ECO:0000256" key="1">
    <source>
        <dbReference type="ARBA" id="ARBA00004418"/>
    </source>
</evidence>
<evidence type="ECO:0000313" key="12">
    <source>
        <dbReference type="EMBL" id="EME67853.1"/>
    </source>
</evidence>
<evidence type="ECO:0000313" key="13">
    <source>
        <dbReference type="Proteomes" id="UP000011744"/>
    </source>
</evidence>
<dbReference type="GO" id="GO:0042597">
    <property type="term" value="C:periplasmic space"/>
    <property type="evidence" value="ECO:0007669"/>
    <property type="project" value="UniProtKB-SubCell"/>
</dbReference>
<name>M3A4S6_9PROT</name>
<dbReference type="PANTHER" id="PTHR33751:SF9">
    <property type="entry name" value="CYTOCHROME C4"/>
    <property type="match status" value="1"/>
</dbReference>
<comment type="subcellular location">
    <subcellularLocation>
        <location evidence="1">Periplasm</location>
    </subcellularLocation>
</comment>
<dbReference type="Pfam" id="PF00034">
    <property type="entry name" value="Cytochrom_C"/>
    <property type="match status" value="1"/>
</dbReference>
<feature type="binding site" description="covalent" evidence="8">
    <location>
        <position position="136"/>
    </location>
    <ligand>
        <name>heme c</name>
        <dbReference type="ChEBI" id="CHEBI:61717"/>
        <label>2</label>
    </ligand>
</feature>
<evidence type="ECO:0000256" key="8">
    <source>
        <dbReference type="PIRSR" id="PIRSR000005-1"/>
    </source>
</evidence>
<feature type="binding site" description="axial binding residue" evidence="9">
    <location>
        <position position="79"/>
    </location>
    <ligand>
        <name>heme c</name>
        <dbReference type="ChEBI" id="CHEBI:61717"/>
        <label>1</label>
    </ligand>
    <ligandPart>
        <name>Fe</name>
        <dbReference type="ChEBI" id="CHEBI:18248"/>
    </ligandPart>
</feature>
<protein>
    <submittedName>
        <fullName evidence="12">Cytochrome c553</fullName>
    </submittedName>
</protein>
<sequence>MMVRKGLMLAGCVLLLGAPAQAADIKARVKEIVAERCSLCHGVDGEAATSVYPRLAAQNETYMVKQLKDFRDGRRKGTMNEMARDLTDEEAAGLAAYFSGKKPLSRRPLDADFAAVGKYIFHNGNRYSGIAPCASCHGEAGRGTEQLPRLAGQHPAYVEGQLMEFVSGSRTNDRSIMHAVATKLTILEMKAVSAYIGGLE</sequence>
<dbReference type="PIRSF" id="PIRSF000005">
    <property type="entry name" value="Cytochrome_c4"/>
    <property type="match status" value="1"/>
</dbReference>
<evidence type="ECO:0000259" key="11">
    <source>
        <dbReference type="PROSITE" id="PS51007"/>
    </source>
</evidence>
<evidence type="ECO:0000256" key="4">
    <source>
        <dbReference type="ARBA" id="ARBA00022723"/>
    </source>
</evidence>
<dbReference type="AlphaFoldDB" id="M3A4S6"/>
<feature type="binding site" description="covalent" evidence="8">
    <location>
        <position position="37"/>
    </location>
    <ligand>
        <name>heme c</name>
        <dbReference type="ChEBI" id="CHEBI:61717"/>
        <label>1</label>
    </ligand>
</feature>
<keyword evidence="7 9" id="KW-0408">Iron</keyword>
<evidence type="ECO:0000256" key="2">
    <source>
        <dbReference type="ARBA" id="ARBA00022448"/>
    </source>
</evidence>
<accession>M3A4S6</accession>
<feature type="binding site" description="axial binding residue" evidence="9">
    <location>
        <position position="137"/>
    </location>
    <ligand>
        <name>heme c</name>
        <dbReference type="ChEBI" id="CHEBI:61717"/>
        <label>2</label>
    </ligand>
    <ligandPart>
        <name>Fe</name>
        <dbReference type="ChEBI" id="CHEBI:18248"/>
    </ligandPart>
</feature>
<dbReference type="PATRIC" id="fig|1244869.3.peg.4236"/>
<dbReference type="Pfam" id="PF13442">
    <property type="entry name" value="Cytochrome_CBB3"/>
    <property type="match status" value="1"/>
</dbReference>
<keyword evidence="6" id="KW-0249">Electron transport</keyword>
<keyword evidence="3 8" id="KW-0349">Heme</keyword>
<feature type="domain" description="Cytochrome c" evidence="11">
    <location>
        <begin position="112"/>
        <end position="200"/>
    </location>
</feature>
<dbReference type="GO" id="GO:0005506">
    <property type="term" value="F:iron ion binding"/>
    <property type="evidence" value="ECO:0007669"/>
    <property type="project" value="InterPro"/>
</dbReference>
<dbReference type="PANTHER" id="PTHR33751">
    <property type="entry name" value="CBB3-TYPE CYTOCHROME C OXIDASE SUBUNIT FIXP"/>
    <property type="match status" value="1"/>
</dbReference>
<keyword evidence="10" id="KW-0732">Signal</keyword>
<dbReference type="GO" id="GO:0020037">
    <property type="term" value="F:heme binding"/>
    <property type="evidence" value="ECO:0007669"/>
    <property type="project" value="InterPro"/>
</dbReference>